<gene>
    <name evidence="2" type="ORF">SAMN02927928_2813</name>
</gene>
<keyword evidence="3" id="KW-1185">Reference proteome</keyword>
<dbReference type="SUPFAM" id="SSF47413">
    <property type="entry name" value="lambda repressor-like DNA-binding domains"/>
    <property type="match status" value="1"/>
</dbReference>
<dbReference type="Gene3D" id="1.10.260.40">
    <property type="entry name" value="lambda repressor-like DNA-binding domains"/>
    <property type="match status" value="1"/>
</dbReference>
<evidence type="ECO:0000313" key="3">
    <source>
        <dbReference type="Proteomes" id="UP000199150"/>
    </source>
</evidence>
<accession>A0A1G4SSE3</accession>
<protein>
    <submittedName>
        <fullName evidence="2">Helix-turn-helix</fullName>
    </submittedName>
</protein>
<dbReference type="Proteomes" id="UP000199150">
    <property type="component" value="Unassembled WGS sequence"/>
</dbReference>
<dbReference type="RefSeq" id="WP_139159688.1">
    <property type="nucleotide sequence ID" value="NZ_CBCRYE010000003.1"/>
</dbReference>
<name>A0A1G4SSE3_9CAUL</name>
<dbReference type="InterPro" id="IPR001387">
    <property type="entry name" value="Cro/C1-type_HTH"/>
</dbReference>
<dbReference type="InterPro" id="IPR010982">
    <property type="entry name" value="Lambda_DNA-bd_dom_sf"/>
</dbReference>
<dbReference type="STRING" id="260084.SAMN02927928_2813"/>
<feature type="domain" description="HTH cro/C1-type" evidence="1">
    <location>
        <begin position="28"/>
        <end position="82"/>
    </location>
</feature>
<evidence type="ECO:0000313" key="2">
    <source>
        <dbReference type="EMBL" id="SCW71209.1"/>
    </source>
</evidence>
<dbReference type="AlphaFoldDB" id="A0A1G4SSE3"/>
<dbReference type="CDD" id="cd00093">
    <property type="entry name" value="HTH_XRE"/>
    <property type="match status" value="1"/>
</dbReference>
<dbReference type="OrthoDB" id="9803760at2"/>
<dbReference type="GO" id="GO:0003677">
    <property type="term" value="F:DNA binding"/>
    <property type="evidence" value="ECO:0007669"/>
    <property type="project" value="InterPro"/>
</dbReference>
<sequence length="101" mass="11290">MRKTVRRDAGSISSNVPNPVDARLGALMRDRRRHVGLSRKGLAAQLGLSGREVRQYEAGHLHFGMDMVALLRIALRVRIGFFADPITPLVRKMGVARHARH</sequence>
<dbReference type="Pfam" id="PF01381">
    <property type="entry name" value="HTH_3"/>
    <property type="match status" value="1"/>
</dbReference>
<dbReference type="PROSITE" id="PS50943">
    <property type="entry name" value="HTH_CROC1"/>
    <property type="match status" value="1"/>
</dbReference>
<reference evidence="3" key="1">
    <citation type="submission" date="2016-10" db="EMBL/GenBank/DDBJ databases">
        <authorList>
            <person name="Varghese N."/>
            <person name="Submissions S."/>
        </authorList>
    </citation>
    <scope>NUCLEOTIDE SEQUENCE [LARGE SCALE GENOMIC DNA]</scope>
    <source>
        <strain evidence="3">CGMCC 1.3431</strain>
    </source>
</reference>
<organism evidence="2 3">
    <name type="scientific">Asticcacaulis taihuensis</name>
    <dbReference type="NCBI Taxonomy" id="260084"/>
    <lineage>
        <taxon>Bacteria</taxon>
        <taxon>Pseudomonadati</taxon>
        <taxon>Pseudomonadota</taxon>
        <taxon>Alphaproteobacteria</taxon>
        <taxon>Caulobacterales</taxon>
        <taxon>Caulobacteraceae</taxon>
        <taxon>Asticcacaulis</taxon>
    </lineage>
</organism>
<proteinExistence type="predicted"/>
<evidence type="ECO:0000259" key="1">
    <source>
        <dbReference type="PROSITE" id="PS50943"/>
    </source>
</evidence>
<dbReference type="EMBL" id="FMTS01000005">
    <property type="protein sequence ID" value="SCW71209.1"/>
    <property type="molecule type" value="Genomic_DNA"/>
</dbReference>